<evidence type="ECO:0000256" key="7">
    <source>
        <dbReference type="SAM" id="MobiDB-lite"/>
    </source>
</evidence>
<evidence type="ECO:0000256" key="6">
    <source>
        <dbReference type="PROSITE-ProRule" id="PRU00433"/>
    </source>
</evidence>
<accession>A0A841L8E4</accession>
<dbReference type="PROSITE" id="PS51007">
    <property type="entry name" value="CYTC"/>
    <property type="match status" value="1"/>
</dbReference>
<dbReference type="AlphaFoldDB" id="A0A841L8E4"/>
<evidence type="ECO:0000313" key="9">
    <source>
        <dbReference type="EMBL" id="MBB6227841.1"/>
    </source>
</evidence>
<evidence type="ECO:0000313" key="10">
    <source>
        <dbReference type="Proteomes" id="UP000538147"/>
    </source>
</evidence>
<evidence type="ECO:0000256" key="4">
    <source>
        <dbReference type="ARBA" id="ARBA00022982"/>
    </source>
</evidence>
<dbReference type="EMBL" id="JACIIV010000013">
    <property type="protein sequence ID" value="MBB6227841.1"/>
    <property type="molecule type" value="Genomic_DNA"/>
</dbReference>
<dbReference type="GO" id="GO:0046872">
    <property type="term" value="F:metal ion binding"/>
    <property type="evidence" value="ECO:0007669"/>
    <property type="project" value="UniProtKB-KW"/>
</dbReference>
<dbReference type="SUPFAM" id="SSF46626">
    <property type="entry name" value="Cytochrome c"/>
    <property type="match status" value="1"/>
</dbReference>
<dbReference type="Proteomes" id="UP000538147">
    <property type="component" value="Unassembled WGS sequence"/>
</dbReference>
<dbReference type="Gene3D" id="1.10.760.10">
    <property type="entry name" value="Cytochrome c-like domain"/>
    <property type="match status" value="1"/>
</dbReference>
<keyword evidence="3 6" id="KW-0479">Metal-binding</keyword>
<reference evidence="9 10" key="1">
    <citation type="submission" date="2020-08" db="EMBL/GenBank/DDBJ databases">
        <title>Genomic Encyclopedia of Type Strains, Phase IV (KMG-IV): sequencing the most valuable type-strain genomes for metagenomic binning, comparative biology and taxonomic classification.</title>
        <authorList>
            <person name="Goeker M."/>
        </authorList>
    </citation>
    <scope>NUCLEOTIDE SEQUENCE [LARGE SCALE GENOMIC DNA]</scope>
    <source>
        <strain evidence="9 10">DSM 102189</strain>
    </source>
</reference>
<keyword evidence="5 6" id="KW-0408">Iron</keyword>
<evidence type="ECO:0000256" key="2">
    <source>
        <dbReference type="ARBA" id="ARBA00022617"/>
    </source>
</evidence>
<evidence type="ECO:0000259" key="8">
    <source>
        <dbReference type="PROSITE" id="PS51007"/>
    </source>
</evidence>
<name>A0A841L8E4_9SPHN</name>
<dbReference type="InterPro" id="IPR036909">
    <property type="entry name" value="Cyt_c-like_dom_sf"/>
</dbReference>
<sequence length="214" mass="21842">MDSFEFNKVAGATLAACVALLGISIVTGEAFTPHLPEKQGWAVEGVPEEVADAGPAAEAERPIAFYLATATPEQGEAAFKKCAACHNAAAGGANGIGPNLHGIVGAPHASKPGFSYSAALTAMKGQPWTWDELSAWLKNPRAYAEGNKMSFAGLSRPQERASVMLWLNSQSANPLPLPAVPAEEAPAEAAPAEGEAPADDAAPAEEAAAPETAA</sequence>
<evidence type="ECO:0000256" key="1">
    <source>
        <dbReference type="ARBA" id="ARBA00022448"/>
    </source>
</evidence>
<proteinExistence type="predicted"/>
<keyword evidence="1" id="KW-0813">Transport</keyword>
<organism evidence="9 10">
    <name type="scientific">Polymorphobacter multimanifer</name>
    <dbReference type="NCBI Taxonomy" id="1070431"/>
    <lineage>
        <taxon>Bacteria</taxon>
        <taxon>Pseudomonadati</taxon>
        <taxon>Pseudomonadota</taxon>
        <taxon>Alphaproteobacteria</taxon>
        <taxon>Sphingomonadales</taxon>
        <taxon>Sphingosinicellaceae</taxon>
        <taxon>Polymorphobacter</taxon>
    </lineage>
</organism>
<dbReference type="RefSeq" id="WP_243453404.1">
    <property type="nucleotide sequence ID" value="NZ_BMOX01000028.1"/>
</dbReference>
<protein>
    <submittedName>
        <fullName evidence="9">Cytochrome c</fullName>
    </submittedName>
</protein>
<dbReference type="InterPro" id="IPR009056">
    <property type="entry name" value="Cyt_c-like_dom"/>
</dbReference>
<dbReference type="PANTHER" id="PTHR11961">
    <property type="entry name" value="CYTOCHROME C"/>
    <property type="match status" value="1"/>
</dbReference>
<comment type="caution">
    <text evidence="9">The sequence shown here is derived from an EMBL/GenBank/DDBJ whole genome shotgun (WGS) entry which is preliminary data.</text>
</comment>
<keyword evidence="10" id="KW-1185">Reference proteome</keyword>
<dbReference type="PRINTS" id="PR00604">
    <property type="entry name" value="CYTCHRMECIAB"/>
</dbReference>
<feature type="domain" description="Cytochrome c" evidence="8">
    <location>
        <begin position="70"/>
        <end position="171"/>
    </location>
</feature>
<feature type="compositionally biased region" description="Low complexity" evidence="7">
    <location>
        <begin position="180"/>
        <end position="214"/>
    </location>
</feature>
<gene>
    <name evidence="9" type="ORF">FHS79_002022</name>
</gene>
<feature type="region of interest" description="Disordered" evidence="7">
    <location>
        <begin position="174"/>
        <end position="214"/>
    </location>
</feature>
<dbReference type="GO" id="GO:0020037">
    <property type="term" value="F:heme binding"/>
    <property type="evidence" value="ECO:0007669"/>
    <property type="project" value="InterPro"/>
</dbReference>
<keyword evidence="4" id="KW-0249">Electron transport</keyword>
<dbReference type="GO" id="GO:0009055">
    <property type="term" value="F:electron transfer activity"/>
    <property type="evidence" value="ECO:0007669"/>
    <property type="project" value="InterPro"/>
</dbReference>
<dbReference type="InterPro" id="IPR002327">
    <property type="entry name" value="Cyt_c_1A/1B"/>
</dbReference>
<keyword evidence="2 6" id="KW-0349">Heme</keyword>
<evidence type="ECO:0000256" key="3">
    <source>
        <dbReference type="ARBA" id="ARBA00022723"/>
    </source>
</evidence>
<evidence type="ECO:0000256" key="5">
    <source>
        <dbReference type="ARBA" id="ARBA00023004"/>
    </source>
</evidence>